<gene>
    <name evidence="1" type="ORF">UR96_C0010G0005</name>
</gene>
<reference evidence="1 2" key="1">
    <citation type="journal article" date="2015" name="Nature">
        <title>rRNA introns, odd ribosomes, and small enigmatic genomes across a large radiation of phyla.</title>
        <authorList>
            <person name="Brown C.T."/>
            <person name="Hug L.A."/>
            <person name="Thomas B.C."/>
            <person name="Sharon I."/>
            <person name="Castelle C.J."/>
            <person name="Singh A."/>
            <person name="Wilkins M.J."/>
            <person name="Williams K.H."/>
            <person name="Banfield J.F."/>
        </authorList>
    </citation>
    <scope>NUCLEOTIDE SEQUENCE [LARGE SCALE GENOMIC DNA]</scope>
</reference>
<dbReference type="InterPro" id="IPR024524">
    <property type="entry name" value="DUF3800"/>
</dbReference>
<evidence type="ECO:0008006" key="3">
    <source>
        <dbReference type="Google" id="ProtNLM"/>
    </source>
</evidence>
<dbReference type="Pfam" id="PF12686">
    <property type="entry name" value="DUF3800"/>
    <property type="match status" value="1"/>
</dbReference>
<dbReference type="Proteomes" id="UP000034140">
    <property type="component" value="Unassembled WGS sequence"/>
</dbReference>
<organism evidence="1 2">
    <name type="scientific">candidate division WS6 bacterium GW2011_GWC1_36_11</name>
    <dbReference type="NCBI Taxonomy" id="1619090"/>
    <lineage>
        <taxon>Bacteria</taxon>
        <taxon>Candidatus Dojkabacteria</taxon>
    </lineage>
</organism>
<dbReference type="EMBL" id="LBRE01000010">
    <property type="protein sequence ID" value="KKP92537.1"/>
    <property type="molecule type" value="Genomic_DNA"/>
</dbReference>
<name>A0A0G0GLP9_9BACT</name>
<sequence length="237" mass="28728">MENQEKRKFNIYCDESSVENTLPFFVIGALLVPREQKTSIVNDITDLRKKHSFFREVKWNKTTTKHKDFYVDLVRYFAQNNDIEFKSILVKKVLIDMKFHDNDTEKMFYKFYYQLLKRRFKKDSVNYIFTDFKTRKIRLQLPTMHKFLNTFEDIQKFGIQIKHIQEYDSQEIELLQMTDFLTGAVAYANNYEKESDTSIKGYLVEFISRTFDINLGKGSNFYFEKFNIFKWIPRDKK</sequence>
<comment type="caution">
    <text evidence="1">The sequence shown here is derived from an EMBL/GenBank/DDBJ whole genome shotgun (WGS) entry which is preliminary data.</text>
</comment>
<evidence type="ECO:0000313" key="1">
    <source>
        <dbReference type="EMBL" id="KKP92537.1"/>
    </source>
</evidence>
<accession>A0A0G0GLP9</accession>
<evidence type="ECO:0000313" key="2">
    <source>
        <dbReference type="Proteomes" id="UP000034140"/>
    </source>
</evidence>
<protein>
    <recommendedName>
        <fullName evidence="3">DUF3800 domain-containing protein</fullName>
    </recommendedName>
</protein>
<dbReference type="AlphaFoldDB" id="A0A0G0GLP9"/>
<proteinExistence type="predicted"/>